<sequence>MKKFLITILTVSFVLLFGSTSFAATINETEPNDLSS</sequence>
<dbReference type="EMBL" id="JAGGLM010000002">
    <property type="protein sequence ID" value="MBP2031901.1"/>
    <property type="molecule type" value="Genomic_DNA"/>
</dbReference>
<accession>A0ABS4KQZ1</accession>
<gene>
    <name evidence="2" type="ORF">J2Z42_000566</name>
</gene>
<evidence type="ECO:0000256" key="1">
    <source>
        <dbReference type="SAM" id="SignalP"/>
    </source>
</evidence>
<comment type="caution">
    <text evidence="2">The sequence shown here is derived from an EMBL/GenBank/DDBJ whole genome shotgun (WGS) entry which is preliminary data.</text>
</comment>
<reference evidence="2 3" key="1">
    <citation type="submission" date="2021-03" db="EMBL/GenBank/DDBJ databases">
        <title>Genomic Encyclopedia of Type Strains, Phase IV (KMG-IV): sequencing the most valuable type-strain genomes for metagenomic binning, comparative biology and taxonomic classification.</title>
        <authorList>
            <person name="Goeker M."/>
        </authorList>
    </citation>
    <scope>NUCLEOTIDE SEQUENCE [LARGE SCALE GENOMIC DNA]</scope>
    <source>
        <strain evidence="2 3">DSM 28783</strain>
    </source>
</reference>
<protein>
    <submittedName>
        <fullName evidence="2">Uncharacterized protein</fullName>
    </submittedName>
</protein>
<evidence type="ECO:0000313" key="2">
    <source>
        <dbReference type="EMBL" id="MBP2031901.1"/>
    </source>
</evidence>
<evidence type="ECO:0000313" key="3">
    <source>
        <dbReference type="Proteomes" id="UP001519307"/>
    </source>
</evidence>
<feature type="chain" id="PRO_5045953811" evidence="1">
    <location>
        <begin position="24"/>
        <end position="36"/>
    </location>
</feature>
<keyword evidence="3" id="KW-1185">Reference proteome</keyword>
<feature type="signal peptide" evidence="1">
    <location>
        <begin position="1"/>
        <end position="23"/>
    </location>
</feature>
<keyword evidence="1" id="KW-0732">Signal</keyword>
<name>A0ABS4KQZ1_9CLOT</name>
<organism evidence="2 3">
    <name type="scientific">Clostridium algifaecis</name>
    <dbReference type="NCBI Taxonomy" id="1472040"/>
    <lineage>
        <taxon>Bacteria</taxon>
        <taxon>Bacillati</taxon>
        <taxon>Bacillota</taxon>
        <taxon>Clostridia</taxon>
        <taxon>Eubacteriales</taxon>
        <taxon>Clostridiaceae</taxon>
        <taxon>Clostridium</taxon>
    </lineage>
</organism>
<proteinExistence type="predicted"/>
<dbReference type="Proteomes" id="UP001519307">
    <property type="component" value="Unassembled WGS sequence"/>
</dbReference>